<dbReference type="InterPro" id="IPR016161">
    <property type="entry name" value="Ald_DH/histidinol_DH"/>
</dbReference>
<keyword evidence="6" id="KW-1185">Reference proteome</keyword>
<dbReference type="Pfam" id="PF00171">
    <property type="entry name" value="Aldedh"/>
    <property type="match status" value="1"/>
</dbReference>
<dbReference type="GO" id="GO:0004030">
    <property type="term" value="F:aldehyde dehydrogenase [NAD(P)+] activity"/>
    <property type="evidence" value="ECO:0007669"/>
    <property type="project" value="InterPro"/>
</dbReference>
<dbReference type="InterPro" id="IPR015590">
    <property type="entry name" value="Aldehyde_DH_dom"/>
</dbReference>
<dbReference type="Proteomes" id="UP000199643">
    <property type="component" value="Unassembled WGS sequence"/>
</dbReference>
<keyword evidence="3" id="KW-0560">Oxidoreductase</keyword>
<reference evidence="6" key="1">
    <citation type="submission" date="2016-10" db="EMBL/GenBank/DDBJ databases">
        <authorList>
            <person name="Varghese N."/>
            <person name="Submissions S."/>
        </authorList>
    </citation>
    <scope>NUCLEOTIDE SEQUENCE [LARGE SCALE GENOMIC DNA]</scope>
    <source>
        <strain evidence="6">DSM 17933</strain>
    </source>
</reference>
<dbReference type="CDD" id="cd07100">
    <property type="entry name" value="ALDH_SSADH1_GabD1"/>
    <property type="match status" value="1"/>
</dbReference>
<evidence type="ECO:0000313" key="5">
    <source>
        <dbReference type="EMBL" id="SDG65801.1"/>
    </source>
</evidence>
<comment type="similarity">
    <text evidence="1">Belongs to the aldehyde dehydrogenase family.</text>
</comment>
<evidence type="ECO:0000313" key="6">
    <source>
        <dbReference type="Proteomes" id="UP000199643"/>
    </source>
</evidence>
<dbReference type="PANTHER" id="PTHR43217:SF1">
    <property type="entry name" value="SUCCINATE SEMIALDEHYDE DEHYDROGENASE [NAD(P)+] SAD"/>
    <property type="match status" value="1"/>
</dbReference>
<dbReference type="PROSITE" id="PS00070">
    <property type="entry name" value="ALDEHYDE_DEHYDR_CYS"/>
    <property type="match status" value="1"/>
</dbReference>
<accession>A0A1G7W1L2</accession>
<name>A0A1G7W1L2_9SPHI</name>
<dbReference type="Gene3D" id="3.40.605.10">
    <property type="entry name" value="Aldehyde Dehydrogenase, Chain A, domain 1"/>
    <property type="match status" value="1"/>
</dbReference>
<dbReference type="FunFam" id="3.40.605.10:FF:000012">
    <property type="entry name" value="NAD-dependent succinate-semialdehyde dehydrogenase"/>
    <property type="match status" value="1"/>
</dbReference>
<dbReference type="InterPro" id="IPR016160">
    <property type="entry name" value="Ald_DH_CS_CYS"/>
</dbReference>
<dbReference type="InterPro" id="IPR016163">
    <property type="entry name" value="Ald_DH_C"/>
</dbReference>
<evidence type="ECO:0000256" key="2">
    <source>
        <dbReference type="ARBA" id="ARBA00022857"/>
    </source>
</evidence>
<dbReference type="GO" id="GO:0004777">
    <property type="term" value="F:succinate-semialdehyde dehydrogenase (NAD+) activity"/>
    <property type="evidence" value="ECO:0007669"/>
    <property type="project" value="TreeGrafter"/>
</dbReference>
<dbReference type="EMBL" id="FNCH01000009">
    <property type="protein sequence ID" value="SDG65801.1"/>
    <property type="molecule type" value="Genomic_DNA"/>
</dbReference>
<dbReference type="SUPFAM" id="SSF53720">
    <property type="entry name" value="ALDH-like"/>
    <property type="match status" value="1"/>
</dbReference>
<feature type="domain" description="Aldehyde dehydrogenase" evidence="4">
    <location>
        <begin position="9"/>
        <end position="461"/>
    </location>
</feature>
<dbReference type="InterPro" id="IPR016162">
    <property type="entry name" value="Ald_DH_N"/>
</dbReference>
<dbReference type="PANTHER" id="PTHR43217">
    <property type="entry name" value="SUCCINATE SEMIALDEHYDE DEHYDROGENASE [NAD(P)+] SAD"/>
    <property type="match status" value="1"/>
</dbReference>
<proteinExistence type="inferred from homology"/>
<dbReference type="InterPro" id="IPR044148">
    <property type="entry name" value="ALDH_GabD1-like"/>
</dbReference>
<protein>
    <submittedName>
        <fullName evidence="5">Succinate-semialdehyde dehydrogenase / glutarate-semialdehyde dehydrogenase</fullName>
    </submittedName>
</protein>
<keyword evidence="2" id="KW-0521">NADP</keyword>
<evidence type="ECO:0000259" key="4">
    <source>
        <dbReference type="Pfam" id="PF00171"/>
    </source>
</evidence>
<dbReference type="Gene3D" id="3.40.309.10">
    <property type="entry name" value="Aldehyde Dehydrogenase, Chain A, domain 2"/>
    <property type="match status" value="1"/>
</dbReference>
<sequence length="464" mass="50664">MLVCYNQMSISSINPVNGSIIKKYKEDTENAIDQKIDQVHQAWLNYKETDFQTRSRLLLQVSKILNERQDQLAELMALEMGKPLKAGVAEILKCASVCEYYAKNGAEFLADQIINTSASKSYVSFQPIGLVLAIMPWNFPFWQVFRFLAPALMAGNGGVLKHSSGVTGCALEIEKVIEDAGFPQHIFKTLICSSKAIPKVIENPQIKAVTLTGSTEAGQKVAEQAGKLIKKTVLELGGSDPYIILEDADLEKAAKVCAEARLINNGQSCIAAKRFIVIESVEEKFTQLFKAEMESKKTGDPSKPDTELGPMARAELRDELHQQVLKSIEQGAKCILGGEIPAIDGKHAYYQPTILNHVKKGILAYDEEIFGPVAAIITAKDTDDAIHIANDTNFGLGAAVFTENAALAEDIARNKLNAGSCFVNEGVKSDAALPFGGINQSGYGRELSMFGIHEFVNIKTVYIK</sequence>
<dbReference type="STRING" id="405671.SAMN05421827_10956"/>
<gene>
    <name evidence="5" type="ORF">SAMN05421827_10956</name>
</gene>
<evidence type="ECO:0000256" key="1">
    <source>
        <dbReference type="ARBA" id="ARBA00009986"/>
    </source>
</evidence>
<dbReference type="InterPro" id="IPR047110">
    <property type="entry name" value="GABD/Sad-like"/>
</dbReference>
<evidence type="ECO:0000256" key="3">
    <source>
        <dbReference type="ARBA" id="ARBA00023002"/>
    </source>
</evidence>
<dbReference type="AlphaFoldDB" id="A0A1G7W1L2"/>
<organism evidence="5 6">
    <name type="scientific">Pedobacter terrae</name>
    <dbReference type="NCBI Taxonomy" id="405671"/>
    <lineage>
        <taxon>Bacteria</taxon>
        <taxon>Pseudomonadati</taxon>
        <taxon>Bacteroidota</taxon>
        <taxon>Sphingobacteriia</taxon>
        <taxon>Sphingobacteriales</taxon>
        <taxon>Sphingobacteriaceae</taxon>
        <taxon>Pedobacter</taxon>
    </lineage>
</organism>